<gene>
    <name evidence="3" type="ORF">FSZ31_06420</name>
</gene>
<organism evidence="3 4">
    <name type="scientific">Flavisphingopyxis soli</name>
    <dbReference type="NCBI Taxonomy" id="2601267"/>
    <lineage>
        <taxon>Bacteria</taxon>
        <taxon>Pseudomonadati</taxon>
        <taxon>Pseudomonadota</taxon>
        <taxon>Alphaproteobacteria</taxon>
        <taxon>Sphingomonadales</taxon>
        <taxon>Sphingopyxidaceae</taxon>
        <taxon>Flavisphingopyxis</taxon>
    </lineage>
</organism>
<evidence type="ECO:0000256" key="1">
    <source>
        <dbReference type="SAM" id="MobiDB-lite"/>
    </source>
</evidence>
<dbReference type="PANTHER" id="PTHR41339:SF1">
    <property type="entry name" value="SECRETED PROTEIN"/>
    <property type="match status" value="1"/>
</dbReference>
<dbReference type="OrthoDB" id="237393at2"/>
<accession>A0A5C6UN47</accession>
<proteinExistence type="predicted"/>
<sequence length="547" mass="56347">MKTMRALFMLSVAGTVLSACGAGDIASPGTGGNVTINYPAPTPTPAPAPTPTPTQVTPATGCPTIADPQGLTDAGTITGPTGTYRVCSLPARINRSITLPKIAGLLYQLTGRVDVGTDGGPAASAADSNVTLTIDPGVIIYGGAGVSWLAVNRGNKINAVGTATQPIVFTSRDNVLGLNTDNSSGQWGGIVLMGRAQITDCTTPGAPPLANGSSPNAGTLACERQTEGAVDPAVYGGVNNADSSGTLDYVQIRYSGYVLSSNNELQSLTTEGIGSGTKLDHIMSFNSSDDGAEFFGGHVHMKHYVSVGAEDDNLDTDTGTKANFQYVIVVQRPGIGDAMIEADSDNSVDADNPRQNTTVSNATFIDQSANNSDQASILLRGGTDYSLLNTVMVNKQTNPCLRVSRSQTATTTADSSKDEVGAPIFRSTVFSGCGTQKYIGSSGVTDAAVAALFGTGTNNNNDNYTPSLMSLFINGATENAVTPFDASTYNGRVINGIEVTRAGFFDKTSYIGAVKDASDTWYQGWTCNSSTADFGAGGSLCTSLPTN</sequence>
<evidence type="ECO:0000313" key="3">
    <source>
        <dbReference type="EMBL" id="TXC74477.1"/>
    </source>
</evidence>
<feature type="chain" id="PRO_5023081654" description="Secreted protein" evidence="2">
    <location>
        <begin position="22"/>
        <end position="547"/>
    </location>
</feature>
<name>A0A5C6UN47_9SPHN</name>
<dbReference type="EMBL" id="VOPY01000001">
    <property type="protein sequence ID" value="TXC74477.1"/>
    <property type="molecule type" value="Genomic_DNA"/>
</dbReference>
<dbReference type="PANTHER" id="PTHR41339">
    <property type="entry name" value="LIPL48"/>
    <property type="match status" value="1"/>
</dbReference>
<dbReference type="PROSITE" id="PS51257">
    <property type="entry name" value="PROKAR_LIPOPROTEIN"/>
    <property type="match status" value="1"/>
</dbReference>
<feature type="signal peptide" evidence="2">
    <location>
        <begin position="1"/>
        <end position="21"/>
    </location>
</feature>
<evidence type="ECO:0008006" key="5">
    <source>
        <dbReference type="Google" id="ProtNLM"/>
    </source>
</evidence>
<keyword evidence="4" id="KW-1185">Reference proteome</keyword>
<evidence type="ECO:0000313" key="4">
    <source>
        <dbReference type="Proteomes" id="UP000321129"/>
    </source>
</evidence>
<comment type="caution">
    <text evidence="3">The sequence shown here is derived from an EMBL/GenBank/DDBJ whole genome shotgun (WGS) entry which is preliminary data.</text>
</comment>
<protein>
    <recommendedName>
        <fullName evidence="5">Secreted protein</fullName>
    </recommendedName>
</protein>
<reference evidence="3 4" key="1">
    <citation type="submission" date="2019-08" db="EMBL/GenBank/DDBJ databases">
        <title>Sphingorhabdus soil sp. nov., isolated from arctic soil.</title>
        <authorList>
            <person name="Liu Y."/>
        </authorList>
    </citation>
    <scope>NUCLEOTIDE SEQUENCE [LARGE SCALE GENOMIC DNA]</scope>
    <source>
        <strain evidence="3 4">D-2Q-5-6</strain>
    </source>
</reference>
<feature type="compositionally biased region" description="Pro residues" evidence="1">
    <location>
        <begin position="40"/>
        <end position="52"/>
    </location>
</feature>
<keyword evidence="2" id="KW-0732">Signal</keyword>
<dbReference type="AlphaFoldDB" id="A0A5C6UN47"/>
<feature type="region of interest" description="Disordered" evidence="1">
    <location>
        <begin position="36"/>
        <end position="56"/>
    </location>
</feature>
<evidence type="ECO:0000256" key="2">
    <source>
        <dbReference type="SAM" id="SignalP"/>
    </source>
</evidence>
<dbReference type="Proteomes" id="UP000321129">
    <property type="component" value="Unassembled WGS sequence"/>
</dbReference>